<name>A0A2T1EFQ8_9CYAN</name>
<sequence length="99" mass="11320">MIEGSEMAQRVKELLSEGLDLEAVLYQVTQETLQHVPAYLQNDPYEISEILSAAQFYAHQAHPEFISAAKIHDIVLLRLLPKPKTERYIQQLEDEAKGE</sequence>
<dbReference type="RefSeq" id="WP_106255619.1">
    <property type="nucleotide sequence ID" value="NZ_CAWNSW010000029.1"/>
</dbReference>
<accession>A0A2T1EFQ8</accession>
<reference evidence="1 2" key="2">
    <citation type="submission" date="2018-03" db="EMBL/GenBank/DDBJ databases">
        <title>The ancient ancestry and fast evolution of plastids.</title>
        <authorList>
            <person name="Moore K.R."/>
            <person name="Magnabosco C."/>
            <person name="Momper L."/>
            <person name="Gold D.A."/>
            <person name="Bosak T."/>
            <person name="Fournier G.P."/>
        </authorList>
    </citation>
    <scope>NUCLEOTIDE SEQUENCE [LARGE SCALE GENOMIC DNA]</scope>
    <source>
        <strain evidence="1 2">ULC18</strain>
    </source>
</reference>
<protein>
    <submittedName>
        <fullName evidence="1">Uncharacterized protein</fullName>
    </submittedName>
</protein>
<evidence type="ECO:0000313" key="1">
    <source>
        <dbReference type="EMBL" id="PSB31587.1"/>
    </source>
</evidence>
<evidence type="ECO:0000313" key="2">
    <source>
        <dbReference type="Proteomes" id="UP000239576"/>
    </source>
</evidence>
<dbReference type="Proteomes" id="UP000239576">
    <property type="component" value="Unassembled WGS sequence"/>
</dbReference>
<organism evidence="1 2">
    <name type="scientific">Stenomitos frigidus ULC18</name>
    <dbReference type="NCBI Taxonomy" id="2107698"/>
    <lineage>
        <taxon>Bacteria</taxon>
        <taxon>Bacillati</taxon>
        <taxon>Cyanobacteriota</taxon>
        <taxon>Cyanophyceae</taxon>
        <taxon>Leptolyngbyales</taxon>
        <taxon>Leptolyngbyaceae</taxon>
        <taxon>Stenomitos</taxon>
    </lineage>
</organism>
<gene>
    <name evidence="1" type="ORF">C7B82_07110</name>
</gene>
<dbReference type="AlphaFoldDB" id="A0A2T1EFQ8"/>
<comment type="caution">
    <text evidence="1">The sequence shown here is derived from an EMBL/GenBank/DDBJ whole genome shotgun (WGS) entry which is preliminary data.</text>
</comment>
<proteinExistence type="predicted"/>
<reference evidence="2" key="1">
    <citation type="submission" date="2018-02" db="EMBL/GenBank/DDBJ databases">
        <authorList>
            <person name="Moore K."/>
            <person name="Momper L."/>
        </authorList>
    </citation>
    <scope>NUCLEOTIDE SEQUENCE [LARGE SCALE GENOMIC DNA]</scope>
    <source>
        <strain evidence="2">ULC18</strain>
    </source>
</reference>
<dbReference type="EMBL" id="PVWK01000034">
    <property type="protein sequence ID" value="PSB31587.1"/>
    <property type="molecule type" value="Genomic_DNA"/>
</dbReference>
<keyword evidence="2" id="KW-1185">Reference proteome</keyword>